<name>A0A1H4G1A6_9BACT</name>
<keyword evidence="5" id="KW-1185">Reference proteome</keyword>
<evidence type="ECO:0000313" key="4">
    <source>
        <dbReference type="EMBL" id="SEB02708.1"/>
    </source>
</evidence>
<accession>A0A1H4G1A6</accession>
<dbReference type="STRING" id="408074.SAMN05660909_04816"/>
<sequence length="337" mass="36657">MSNNNNRRQFLRQLGWYTMGVGMLPAALAACNTGKSTKTEEGTKDSSTAPAPASSSQSGAIDDGLFFKISLAEWSFHKALFAGKMSHLDFPGRAKKEFGISGVEYVNQFFKDKAKDKAYLGELKKRCDDLGVRSVLIMCDGEGEMGDLDNKRRQQAVENHYKWVEAAQFLGCHAIRVNAAGEGSPDAVAKAAADSLTKLGTFGKEHGISVIVENHGGISSDGKWLSGIMKAVNMPEVGTLPDLGNFCIKGTPEHCEQAYDRYQGVTELMPFAKGVSAKSYNFGDDGNETEIDYGKMLNIVKAAGYKGYIGIEYEGEKLSEEDGIRKTLALLQKYGRV</sequence>
<feature type="signal peptide" evidence="2">
    <location>
        <begin position="1"/>
        <end position="29"/>
    </location>
</feature>
<protein>
    <submittedName>
        <fullName evidence="4">Sugar phosphate isomerase/epimerase</fullName>
    </submittedName>
</protein>
<dbReference type="PANTHER" id="PTHR12110:SF53">
    <property type="entry name" value="BLR5974 PROTEIN"/>
    <property type="match status" value="1"/>
</dbReference>
<organism evidence="4 5">
    <name type="scientific">Chitinophaga terrae</name>
    <name type="common">ex Kim and Jung 2007</name>
    <dbReference type="NCBI Taxonomy" id="408074"/>
    <lineage>
        <taxon>Bacteria</taxon>
        <taxon>Pseudomonadati</taxon>
        <taxon>Bacteroidota</taxon>
        <taxon>Chitinophagia</taxon>
        <taxon>Chitinophagales</taxon>
        <taxon>Chitinophagaceae</taxon>
        <taxon>Chitinophaga</taxon>
    </lineage>
</organism>
<dbReference type="SUPFAM" id="SSF51658">
    <property type="entry name" value="Xylose isomerase-like"/>
    <property type="match status" value="1"/>
</dbReference>
<feature type="chain" id="PRO_5011519080" evidence="2">
    <location>
        <begin position="30"/>
        <end position="337"/>
    </location>
</feature>
<dbReference type="RefSeq" id="WP_089764942.1">
    <property type="nucleotide sequence ID" value="NZ_BKAT01000051.1"/>
</dbReference>
<dbReference type="Proteomes" id="UP000199656">
    <property type="component" value="Unassembled WGS sequence"/>
</dbReference>
<reference evidence="5" key="1">
    <citation type="submission" date="2016-10" db="EMBL/GenBank/DDBJ databases">
        <authorList>
            <person name="Varghese N."/>
            <person name="Submissions S."/>
        </authorList>
    </citation>
    <scope>NUCLEOTIDE SEQUENCE [LARGE SCALE GENOMIC DNA]</scope>
    <source>
        <strain evidence="5">DSM 23920</strain>
    </source>
</reference>
<keyword evidence="2" id="KW-0732">Signal</keyword>
<dbReference type="PANTHER" id="PTHR12110">
    <property type="entry name" value="HYDROXYPYRUVATE ISOMERASE"/>
    <property type="match status" value="1"/>
</dbReference>
<feature type="region of interest" description="Disordered" evidence="1">
    <location>
        <begin position="35"/>
        <end position="58"/>
    </location>
</feature>
<evidence type="ECO:0000256" key="2">
    <source>
        <dbReference type="SAM" id="SignalP"/>
    </source>
</evidence>
<dbReference type="Pfam" id="PF01261">
    <property type="entry name" value="AP_endonuc_2"/>
    <property type="match status" value="1"/>
</dbReference>
<feature type="domain" description="Xylose isomerase-like TIM barrel" evidence="3">
    <location>
        <begin position="96"/>
        <end position="333"/>
    </location>
</feature>
<dbReference type="OrthoDB" id="1114629at2"/>
<feature type="compositionally biased region" description="Low complexity" evidence="1">
    <location>
        <begin position="45"/>
        <end position="58"/>
    </location>
</feature>
<dbReference type="PROSITE" id="PS51257">
    <property type="entry name" value="PROKAR_LIPOPROTEIN"/>
    <property type="match status" value="1"/>
</dbReference>
<dbReference type="PROSITE" id="PS51318">
    <property type="entry name" value="TAT"/>
    <property type="match status" value="1"/>
</dbReference>
<dbReference type="GO" id="GO:0016853">
    <property type="term" value="F:isomerase activity"/>
    <property type="evidence" value="ECO:0007669"/>
    <property type="project" value="UniProtKB-KW"/>
</dbReference>
<dbReference type="Gene3D" id="3.20.20.150">
    <property type="entry name" value="Divalent-metal-dependent TIM barrel enzymes"/>
    <property type="match status" value="1"/>
</dbReference>
<dbReference type="AlphaFoldDB" id="A0A1H4G1A6"/>
<dbReference type="InterPro" id="IPR013022">
    <property type="entry name" value="Xyl_isomerase-like_TIM-brl"/>
</dbReference>
<evidence type="ECO:0000256" key="1">
    <source>
        <dbReference type="SAM" id="MobiDB-lite"/>
    </source>
</evidence>
<dbReference type="InterPro" id="IPR006311">
    <property type="entry name" value="TAT_signal"/>
</dbReference>
<evidence type="ECO:0000259" key="3">
    <source>
        <dbReference type="Pfam" id="PF01261"/>
    </source>
</evidence>
<dbReference type="EMBL" id="FNRL01000030">
    <property type="protein sequence ID" value="SEB02708.1"/>
    <property type="molecule type" value="Genomic_DNA"/>
</dbReference>
<keyword evidence="4" id="KW-0413">Isomerase</keyword>
<proteinExistence type="predicted"/>
<dbReference type="InterPro" id="IPR036237">
    <property type="entry name" value="Xyl_isomerase-like_sf"/>
</dbReference>
<evidence type="ECO:0000313" key="5">
    <source>
        <dbReference type="Proteomes" id="UP000199656"/>
    </source>
</evidence>
<dbReference type="InterPro" id="IPR050312">
    <property type="entry name" value="IolE/XylAMocC-like"/>
</dbReference>
<gene>
    <name evidence="4" type="ORF">SAMN05660909_04816</name>
</gene>